<evidence type="ECO:0000313" key="8">
    <source>
        <dbReference type="EMBL" id="QCB94579.1"/>
    </source>
</evidence>
<feature type="transmembrane region" description="Helical" evidence="6">
    <location>
        <begin position="59"/>
        <end position="80"/>
    </location>
</feature>
<keyword evidence="4" id="KW-0418">Kinase</keyword>
<keyword evidence="5" id="KW-0902">Two-component regulatory system</keyword>
<dbReference type="RefSeq" id="WP_135973361.1">
    <property type="nucleotide sequence ID" value="NZ_CP039291.1"/>
</dbReference>
<accession>A0A4P7SJW9</accession>
<feature type="transmembrane region" description="Helical" evidence="6">
    <location>
        <begin position="23"/>
        <end position="47"/>
    </location>
</feature>
<protein>
    <recommendedName>
        <fullName evidence="2">histidine kinase</fullName>
        <ecNumber evidence="2">2.7.13.3</ecNumber>
    </recommendedName>
</protein>
<evidence type="ECO:0000256" key="3">
    <source>
        <dbReference type="ARBA" id="ARBA00022679"/>
    </source>
</evidence>
<dbReference type="InterPro" id="IPR050482">
    <property type="entry name" value="Sensor_HK_TwoCompSys"/>
</dbReference>
<organism evidence="8 9">
    <name type="scientific">Cellulomonas shaoxiangyii</name>
    <dbReference type="NCBI Taxonomy" id="2566013"/>
    <lineage>
        <taxon>Bacteria</taxon>
        <taxon>Bacillati</taxon>
        <taxon>Actinomycetota</taxon>
        <taxon>Actinomycetes</taxon>
        <taxon>Micrococcales</taxon>
        <taxon>Cellulomonadaceae</taxon>
        <taxon>Cellulomonas</taxon>
    </lineage>
</organism>
<feature type="domain" description="Histidine kinase/HSP90-like ATPase" evidence="7">
    <location>
        <begin position="297"/>
        <end position="381"/>
    </location>
</feature>
<comment type="catalytic activity">
    <reaction evidence="1">
        <text>ATP + protein L-histidine = ADP + protein N-phospho-L-histidine.</text>
        <dbReference type="EC" id="2.7.13.3"/>
    </reaction>
</comment>
<evidence type="ECO:0000256" key="6">
    <source>
        <dbReference type="SAM" id="Phobius"/>
    </source>
</evidence>
<sequence length="386" mass="41094">MAGTHDSVPLSVRRRDDEADRTVLLRASALVAAGYGVGASFQAAYIYTRVVPGWDDVALWQRLTANVVGVVVLVAALAAVRVHRARSGWAVAAGTLAAATLMAVVRTLVQVMVGVYPADDVAALRAELLAAVVAGAVSAGIGVWVMLGRRSARRRTRAAERDAVAVEHAVRALEDEEIRIRRQVAEGLHGTLQQRLVLVDAHLAEVEARRRTSDAGLADELAWVRRELAQIRDDDVRQMSRLLYPDRLELGLVPAVRALLGRLPATIATSLHASEAMRALDDPTRSDVTVPERLLALRVVEEAVTNALKHGPASRVDVRLDVEGAVLHIVVANDGAPYAPRAVDPVSGTSRLAQRLAVAGGRLRVGPGADVGVRVEAHLPLGVGTP</sequence>
<dbReference type="KEGG" id="celz:E5225_14455"/>
<dbReference type="PANTHER" id="PTHR24421:SF10">
    <property type="entry name" value="NITRATE_NITRITE SENSOR PROTEIN NARQ"/>
    <property type="match status" value="1"/>
</dbReference>
<dbReference type="GO" id="GO:0004673">
    <property type="term" value="F:protein histidine kinase activity"/>
    <property type="evidence" value="ECO:0007669"/>
    <property type="project" value="UniProtKB-EC"/>
</dbReference>
<keyword evidence="9" id="KW-1185">Reference proteome</keyword>
<dbReference type="EC" id="2.7.13.3" evidence="2"/>
<proteinExistence type="predicted"/>
<evidence type="ECO:0000256" key="5">
    <source>
        <dbReference type="ARBA" id="ARBA00023012"/>
    </source>
</evidence>
<evidence type="ECO:0000256" key="2">
    <source>
        <dbReference type="ARBA" id="ARBA00012438"/>
    </source>
</evidence>
<keyword evidence="8" id="KW-0547">Nucleotide-binding</keyword>
<keyword evidence="6" id="KW-1133">Transmembrane helix</keyword>
<dbReference type="OrthoDB" id="3573097at2"/>
<evidence type="ECO:0000259" key="7">
    <source>
        <dbReference type="Pfam" id="PF02518"/>
    </source>
</evidence>
<dbReference type="SUPFAM" id="SSF55874">
    <property type="entry name" value="ATPase domain of HSP90 chaperone/DNA topoisomerase II/histidine kinase"/>
    <property type="match status" value="1"/>
</dbReference>
<dbReference type="Gene3D" id="3.30.565.10">
    <property type="entry name" value="Histidine kinase-like ATPase, C-terminal domain"/>
    <property type="match status" value="1"/>
</dbReference>
<feature type="transmembrane region" description="Helical" evidence="6">
    <location>
        <begin position="87"/>
        <end position="108"/>
    </location>
</feature>
<keyword evidence="6" id="KW-0472">Membrane</keyword>
<dbReference type="CDD" id="cd16917">
    <property type="entry name" value="HATPase_UhpB-NarQ-NarX-like"/>
    <property type="match status" value="1"/>
</dbReference>
<evidence type="ECO:0000313" key="9">
    <source>
        <dbReference type="Proteomes" id="UP000296469"/>
    </source>
</evidence>
<reference evidence="8 9" key="1">
    <citation type="submission" date="2019-04" db="EMBL/GenBank/DDBJ databases">
        <title>Isolation and identification of Cellulomonas shaoxiangyii sp. Nov. isolated from feces of the Tibetan antelopes (Pantholops hodgsonii) in the Qinghai-Tibet plateau of China.</title>
        <authorList>
            <person name="Tian Z."/>
        </authorList>
    </citation>
    <scope>NUCLEOTIDE SEQUENCE [LARGE SCALE GENOMIC DNA]</scope>
    <source>
        <strain evidence="8 9">Z28</strain>
    </source>
</reference>
<name>A0A4P7SJW9_9CELL</name>
<keyword evidence="3" id="KW-0808">Transferase</keyword>
<dbReference type="Proteomes" id="UP000296469">
    <property type="component" value="Chromosome"/>
</dbReference>
<dbReference type="Pfam" id="PF02518">
    <property type="entry name" value="HATPase_c"/>
    <property type="match status" value="1"/>
</dbReference>
<evidence type="ECO:0000256" key="4">
    <source>
        <dbReference type="ARBA" id="ARBA00022777"/>
    </source>
</evidence>
<gene>
    <name evidence="8" type="ORF">E5225_14455</name>
</gene>
<dbReference type="GO" id="GO:0000160">
    <property type="term" value="P:phosphorelay signal transduction system"/>
    <property type="evidence" value="ECO:0007669"/>
    <property type="project" value="UniProtKB-KW"/>
</dbReference>
<dbReference type="InterPro" id="IPR003594">
    <property type="entry name" value="HATPase_dom"/>
</dbReference>
<evidence type="ECO:0000256" key="1">
    <source>
        <dbReference type="ARBA" id="ARBA00000085"/>
    </source>
</evidence>
<dbReference type="InterPro" id="IPR036890">
    <property type="entry name" value="HATPase_C_sf"/>
</dbReference>
<dbReference type="AlphaFoldDB" id="A0A4P7SJW9"/>
<feature type="transmembrane region" description="Helical" evidence="6">
    <location>
        <begin position="128"/>
        <end position="147"/>
    </location>
</feature>
<dbReference type="GO" id="GO:0005524">
    <property type="term" value="F:ATP binding"/>
    <property type="evidence" value="ECO:0007669"/>
    <property type="project" value="UniProtKB-KW"/>
</dbReference>
<dbReference type="PANTHER" id="PTHR24421">
    <property type="entry name" value="NITRATE/NITRITE SENSOR PROTEIN NARX-RELATED"/>
    <property type="match status" value="1"/>
</dbReference>
<keyword evidence="6" id="KW-0812">Transmembrane</keyword>
<keyword evidence="8" id="KW-0067">ATP-binding</keyword>
<dbReference type="EMBL" id="CP039291">
    <property type="protein sequence ID" value="QCB94579.1"/>
    <property type="molecule type" value="Genomic_DNA"/>
</dbReference>